<keyword evidence="7" id="KW-1185">Reference proteome</keyword>
<evidence type="ECO:0000256" key="3">
    <source>
        <dbReference type="ARBA" id="ARBA00022679"/>
    </source>
</evidence>
<dbReference type="InterPro" id="IPR036736">
    <property type="entry name" value="ACP-like_sf"/>
</dbReference>
<dbReference type="InterPro" id="IPR050091">
    <property type="entry name" value="PKS_NRPS_Biosynth_Enz"/>
</dbReference>
<dbReference type="Pfam" id="PF02801">
    <property type="entry name" value="Ketoacyl-synt_C"/>
    <property type="match status" value="1"/>
</dbReference>
<dbReference type="SUPFAM" id="SSF52151">
    <property type="entry name" value="FabD/lysophospholipase-like"/>
    <property type="match status" value="1"/>
</dbReference>
<dbReference type="Gene3D" id="3.40.366.10">
    <property type="entry name" value="Malonyl-Coenzyme A Acyl Carrier Protein, domain 2"/>
    <property type="match status" value="1"/>
</dbReference>
<dbReference type="CDD" id="cd08953">
    <property type="entry name" value="KR_2_SDR_x"/>
    <property type="match status" value="1"/>
</dbReference>
<dbReference type="Pfam" id="PF08659">
    <property type="entry name" value="KR"/>
    <property type="match status" value="1"/>
</dbReference>
<dbReference type="EMBL" id="JACJTE010000003">
    <property type="protein sequence ID" value="MBD2559794.1"/>
    <property type="molecule type" value="Genomic_DNA"/>
</dbReference>
<sequence>MNTSAEAYSVTTGLEIAIIGMAGQFPGAKNIDDFWTNLQNGVESISFFPDEEVKDSGINHNLLQDTNYVKAGAILENVETFDASFFGFNPREAAITDPQHRVFLECAWSAIEAAGYNAETYEGLIGVFAGTGLNTYLFNLASGRENLTDFSDFQIAIANDKDFLTTRVSYKLNLKGPSYTVQTACSTSLVAVHLACQSLLSGECDIALAGGVAIALPQKGGYLYQQGGILSPDGHCRAFDAQAQGTVSGNGVGIVVLKRLAEAIADGDSISAVIKGSAINNDGSFKVSYTAPSIDSQAKVIRAAQIMAEIEPDTISYIETHGTGTTLGDPIEITALTQAFRDKTEQKGFCAIGSVKTNIGHLDTAAGIASLIKTVLAVKNKQIPASLHFEQPNPQIDFANSPFYVNSSLAEWKTNGTPRRAGVSSFGIGGTNAHVILEEAPIAESSSASRPWQLLLLSAKTSTSLETATANLVAHLRQNPDLNLADVAYTLDVGRQAFDHRRMVVCQNLDDAVKVLEIADSPRVLTSYQTPSNRPVVFMFSGQGAQYVNMALELYQSEPIFSEQVDYCCQVLKPHLGLDLRSVLYPHEKDTTQELMQTSLAQPALFVIEYALAKLWMAWGVHPQAMIGHSIGEYVAATLAGVFSLEDALGLVATRGRLMQQLPAGEMVAVPLSESEIKPLLGEKLSLAAINGPAMCVVSGDSEAIALLQNQLTEKVVEYRPLHTSHAFHSQMMEPILAPFMQDVAKLNLNPPEIPFVSNVTGTWITATDATDPSYWVKHLRQTVRFATGMAELLQEPERIFLEIGPGKTLSTFAKQQLVGHTQQVVVSSIRHPREQESDIAFLLTSLGRLWLVGVQVNWSQFYSQERRHRIPLPTYPFEHQRYWIDAQKQPDLPKTDLPVLLATSKKPDVADWFYIPSWKRSIALTFKPGEMQIRSTWLVFIDECGLGYQLVKRLEQENQNVIIVKVGLEFSEVSESLTDKYFQRIFTINPHKNQDYNALMEKLDATENIPTNIIHLWNVTPDIYQASSVNQAQDLGFYSLLFLTQALEKYKFNNQVEIVVISNNIQVVTGEELLCPQKATVLGFINVIPQEYRNIRCRNIDIVIPKLFKENKQKLTEYLLLEITKKTSELVIAYRGDHRWVQTFEPLRLDNFNRTTTKFREGGVYLITGGLGDIGLVLAEHLAKTVRAKLILIGRSALPAPDEWEKWLVTHDENDGTSRKIQKLQELEKLGSEVIAIAADVANEQQMQAAIAQGEKRFGQLNGVIHAAGIVAGDSFKSIAQIGKTECELQFQPKVYGTLVLEKILQNRKLDFCVLMSSLSTILGGLEFIAYSAANVFMDAFVYQHNQKNSFSWLCINWDGWLLEEEHQPNISFGGNLTKLAMTPKEGVEAFEKILSWGEVNQVIISTGNLQVRIDQWIKLESSPQKATSQINNSFSLHARPNLPNAYVAPRNETEQALVNIWEELLGIEQVGIYDNFLELGGHSLLGTQVILRVREAFQVNLPLHDLFKEPTVAGLVEQIERIRSIVEQIGDRPAAIMNNREEIEL</sequence>
<dbReference type="InterPro" id="IPR016035">
    <property type="entry name" value="Acyl_Trfase/lysoPLipase"/>
</dbReference>
<dbReference type="SUPFAM" id="SSF47336">
    <property type="entry name" value="ACP-like"/>
    <property type="match status" value="1"/>
</dbReference>
<dbReference type="InterPro" id="IPR057326">
    <property type="entry name" value="KR_dom"/>
</dbReference>
<dbReference type="Pfam" id="PF00109">
    <property type="entry name" value="ketoacyl-synt"/>
    <property type="match status" value="1"/>
</dbReference>
<dbReference type="InterPro" id="IPR036291">
    <property type="entry name" value="NAD(P)-bd_dom_sf"/>
</dbReference>
<evidence type="ECO:0000256" key="2">
    <source>
        <dbReference type="ARBA" id="ARBA00022553"/>
    </source>
</evidence>
<accession>A0ABR8ESA6</accession>
<dbReference type="SUPFAM" id="SSF55048">
    <property type="entry name" value="Probable ACP-binding domain of malonyl-CoA ACP transacylase"/>
    <property type="match status" value="1"/>
</dbReference>
<keyword evidence="1" id="KW-0596">Phosphopantetheine</keyword>
<proteinExistence type="predicted"/>
<keyword evidence="2" id="KW-0597">Phosphoprotein</keyword>
<dbReference type="PROSITE" id="PS00606">
    <property type="entry name" value="KS3_1"/>
    <property type="match status" value="1"/>
</dbReference>
<keyword evidence="3" id="KW-0808">Transferase</keyword>
<dbReference type="CDD" id="cd00833">
    <property type="entry name" value="PKS"/>
    <property type="match status" value="1"/>
</dbReference>
<reference evidence="6 7" key="1">
    <citation type="journal article" date="2020" name="ISME J.">
        <title>Comparative genomics reveals insights into cyanobacterial evolution and habitat adaptation.</title>
        <authorList>
            <person name="Chen M.Y."/>
            <person name="Teng W.K."/>
            <person name="Zhao L."/>
            <person name="Hu C.X."/>
            <person name="Zhou Y.K."/>
            <person name="Han B.P."/>
            <person name="Song L.R."/>
            <person name="Shu W.S."/>
        </authorList>
    </citation>
    <scope>NUCLEOTIDE SEQUENCE [LARGE SCALE GENOMIC DNA]</scope>
    <source>
        <strain evidence="6 7">FACHB-391</strain>
    </source>
</reference>
<dbReference type="Pfam" id="PF22621">
    <property type="entry name" value="CurL-like_PKS_C"/>
    <property type="match status" value="1"/>
</dbReference>
<dbReference type="InterPro" id="IPR049490">
    <property type="entry name" value="C883_1060-like_KR_N"/>
</dbReference>
<gene>
    <name evidence="6" type="ORF">H6G95_03995</name>
</gene>
<dbReference type="SUPFAM" id="SSF51735">
    <property type="entry name" value="NAD(P)-binding Rossmann-fold domains"/>
    <property type="match status" value="2"/>
</dbReference>
<dbReference type="PANTHER" id="PTHR43775">
    <property type="entry name" value="FATTY ACID SYNTHASE"/>
    <property type="match status" value="1"/>
</dbReference>
<dbReference type="PANTHER" id="PTHR43775:SF51">
    <property type="entry name" value="INACTIVE PHENOLPHTHIOCEROL SYNTHESIS POLYKETIDE SYNTHASE TYPE I PKS1-RELATED"/>
    <property type="match status" value="1"/>
</dbReference>
<dbReference type="InterPro" id="IPR014031">
    <property type="entry name" value="Ketoacyl_synth_C"/>
</dbReference>
<dbReference type="InterPro" id="IPR020841">
    <property type="entry name" value="PKS_Beta-ketoAc_synthase_dom"/>
</dbReference>
<dbReference type="PROSITE" id="PS52004">
    <property type="entry name" value="KS3_2"/>
    <property type="match status" value="1"/>
</dbReference>
<comment type="caution">
    <text evidence="6">The sequence shown here is derived from an EMBL/GenBank/DDBJ whole genome shotgun (WGS) entry which is preliminary data.</text>
</comment>
<dbReference type="InterPro" id="IPR014030">
    <property type="entry name" value="Ketoacyl_synth_N"/>
</dbReference>
<protein>
    <submittedName>
        <fullName evidence="6">SDR family oxidoreductase</fullName>
    </submittedName>
</protein>
<dbReference type="PROSITE" id="PS50075">
    <property type="entry name" value="CARRIER"/>
    <property type="match status" value="1"/>
</dbReference>
<dbReference type="InterPro" id="IPR016039">
    <property type="entry name" value="Thiolase-like"/>
</dbReference>
<evidence type="ECO:0000259" key="4">
    <source>
        <dbReference type="PROSITE" id="PS50075"/>
    </source>
</evidence>
<evidence type="ECO:0000313" key="6">
    <source>
        <dbReference type="EMBL" id="MBD2559794.1"/>
    </source>
</evidence>
<dbReference type="Proteomes" id="UP000604661">
    <property type="component" value="Unassembled WGS sequence"/>
</dbReference>
<dbReference type="Gene3D" id="3.30.70.250">
    <property type="entry name" value="Malonyl-CoA ACP transacylase, ACP-binding"/>
    <property type="match status" value="1"/>
</dbReference>
<dbReference type="SMART" id="SM00825">
    <property type="entry name" value="PKS_KS"/>
    <property type="match status" value="1"/>
</dbReference>
<organism evidence="6 7">
    <name type="scientific">Nostoc linckia FACHB-391</name>
    <dbReference type="NCBI Taxonomy" id="2692906"/>
    <lineage>
        <taxon>Bacteria</taxon>
        <taxon>Bacillati</taxon>
        <taxon>Cyanobacteriota</taxon>
        <taxon>Cyanophyceae</taxon>
        <taxon>Nostocales</taxon>
        <taxon>Nostocaceae</taxon>
        <taxon>Nostoc</taxon>
    </lineage>
</organism>
<dbReference type="InterPro" id="IPR009081">
    <property type="entry name" value="PP-bd_ACP"/>
</dbReference>
<dbReference type="InterPro" id="IPR001227">
    <property type="entry name" value="Ac_transferase_dom_sf"/>
</dbReference>
<dbReference type="SMART" id="SM00822">
    <property type="entry name" value="PKS_KR"/>
    <property type="match status" value="1"/>
</dbReference>
<dbReference type="SUPFAM" id="SSF53901">
    <property type="entry name" value="Thiolase-like"/>
    <property type="match status" value="1"/>
</dbReference>
<dbReference type="Pfam" id="PF00550">
    <property type="entry name" value="PP-binding"/>
    <property type="match status" value="1"/>
</dbReference>
<dbReference type="InterPro" id="IPR018201">
    <property type="entry name" value="Ketoacyl_synth_AS"/>
</dbReference>
<dbReference type="Gene3D" id="1.10.1200.10">
    <property type="entry name" value="ACP-like"/>
    <property type="match status" value="1"/>
</dbReference>
<evidence type="ECO:0000313" key="7">
    <source>
        <dbReference type="Proteomes" id="UP000604661"/>
    </source>
</evidence>
<dbReference type="Gene3D" id="3.30.70.3290">
    <property type="match status" value="1"/>
</dbReference>
<dbReference type="InterPro" id="IPR016036">
    <property type="entry name" value="Malonyl_transacylase_ACP-bd"/>
</dbReference>
<name>A0ABR8ESA6_NOSLI</name>
<dbReference type="Gene3D" id="3.40.47.10">
    <property type="match status" value="1"/>
</dbReference>
<dbReference type="Pfam" id="PF00698">
    <property type="entry name" value="Acyl_transf_1"/>
    <property type="match status" value="1"/>
</dbReference>
<dbReference type="SMART" id="SM00827">
    <property type="entry name" value="PKS_AT"/>
    <property type="match status" value="1"/>
</dbReference>
<dbReference type="RefSeq" id="WP_190890585.1">
    <property type="nucleotide sequence ID" value="NZ_JACJTE010000003.1"/>
</dbReference>
<feature type="domain" description="Carrier" evidence="4">
    <location>
        <begin position="1450"/>
        <end position="1525"/>
    </location>
</feature>
<dbReference type="InterPro" id="IPR014043">
    <property type="entry name" value="Acyl_transferase_dom"/>
</dbReference>
<evidence type="ECO:0000256" key="1">
    <source>
        <dbReference type="ARBA" id="ARBA00022450"/>
    </source>
</evidence>
<dbReference type="Pfam" id="PF21394">
    <property type="entry name" value="Beta-ketacyl_N"/>
    <property type="match status" value="1"/>
</dbReference>
<feature type="domain" description="Ketosynthase family 3 (KS3)" evidence="5">
    <location>
        <begin position="13"/>
        <end position="439"/>
    </location>
</feature>
<evidence type="ECO:0000259" key="5">
    <source>
        <dbReference type="PROSITE" id="PS52004"/>
    </source>
</evidence>
<dbReference type="Gene3D" id="3.40.50.720">
    <property type="entry name" value="NAD(P)-binding Rossmann-like Domain"/>
    <property type="match status" value="1"/>
</dbReference>
<dbReference type="InterPro" id="IPR013968">
    <property type="entry name" value="PKS_KR"/>
</dbReference>